<accession>A0A1Q3FDA5</accession>
<dbReference type="EMBL" id="GFDL01009489">
    <property type="protein sequence ID" value="JAV25556.1"/>
    <property type="molecule type" value="Transcribed_RNA"/>
</dbReference>
<dbReference type="Pfam" id="PF00022">
    <property type="entry name" value="Actin"/>
    <property type="match status" value="2"/>
</dbReference>
<dbReference type="AlphaFoldDB" id="A0A1Q3FDA5"/>
<dbReference type="SUPFAM" id="SSF53067">
    <property type="entry name" value="Actin-like ATPase domain"/>
    <property type="match status" value="2"/>
</dbReference>
<organism evidence="2">
    <name type="scientific">Culex tarsalis</name>
    <name type="common">Encephalitis mosquito</name>
    <dbReference type="NCBI Taxonomy" id="7177"/>
    <lineage>
        <taxon>Eukaryota</taxon>
        <taxon>Metazoa</taxon>
        <taxon>Ecdysozoa</taxon>
        <taxon>Arthropoda</taxon>
        <taxon>Hexapoda</taxon>
        <taxon>Insecta</taxon>
        <taxon>Pterygota</taxon>
        <taxon>Neoptera</taxon>
        <taxon>Endopterygota</taxon>
        <taxon>Diptera</taxon>
        <taxon>Nematocera</taxon>
        <taxon>Culicoidea</taxon>
        <taxon>Culicidae</taxon>
        <taxon>Culicinae</taxon>
        <taxon>Culicini</taxon>
        <taxon>Culex</taxon>
        <taxon>Culex</taxon>
    </lineage>
</organism>
<evidence type="ECO:0000313" key="2">
    <source>
        <dbReference type="EMBL" id="JAV25556.1"/>
    </source>
</evidence>
<name>A0A1Q3FDA5_CULTA</name>
<dbReference type="Gene3D" id="3.30.420.40">
    <property type="match status" value="2"/>
</dbReference>
<dbReference type="SMART" id="SM00268">
    <property type="entry name" value="ACTIN"/>
    <property type="match status" value="1"/>
</dbReference>
<dbReference type="PANTHER" id="PTHR11937">
    <property type="entry name" value="ACTIN"/>
    <property type="match status" value="1"/>
</dbReference>
<sequence>MPLFDSVLQEKPAIVLEMGHALTKLGYAGEPHPRSIIPSEVLDCKAKSANRTTPNKKLFDYATESELYDQIVEFLKVIFFKYVLVSPKERKIVIVESVLCPTQIRENLAKALFCHFDVSSIYYVPSHLVVLSTLAVDTALVVDIGYKEASVVPVYSGVQAVFAFEAQALAAEAIHEYIKGELILNGVDEQLLTDYIVEDIKVRACFVTTKERATKWRNEEKFETCPDVDYPIKGDEIIKIPGILRETAFEVLFPEDNDHLNLANIILNSILKCPKDMRKALAENLVLVGGTTMVLGLAARLKQELAALLQSDQYREKLFIKTFKFHKPPAKANFTAWLGGSIYGATDLVLTKSIAREAYSKNQQLPDFTNYDETRSHGRV</sequence>
<dbReference type="InterPro" id="IPR004000">
    <property type="entry name" value="Actin"/>
</dbReference>
<evidence type="ECO:0000256" key="1">
    <source>
        <dbReference type="RuleBase" id="RU000487"/>
    </source>
</evidence>
<proteinExistence type="inferred from homology"/>
<comment type="similarity">
    <text evidence="1">Belongs to the actin family.</text>
</comment>
<dbReference type="CDD" id="cd10207">
    <property type="entry name" value="ASKHA_NBD_Arp10"/>
    <property type="match status" value="1"/>
</dbReference>
<protein>
    <submittedName>
        <fullName evidence="2">Putative actin-related protein 10</fullName>
    </submittedName>
</protein>
<reference evidence="2" key="1">
    <citation type="submission" date="2017-01" db="EMBL/GenBank/DDBJ databases">
        <title>A deep insight into the sialotranscriptome of adult male and female Cluex tarsalis mosquitoes.</title>
        <authorList>
            <person name="Ribeiro J.M."/>
            <person name="Moreira F."/>
            <person name="Bernard K.A."/>
            <person name="Calvo E."/>
        </authorList>
    </citation>
    <scope>NUCLEOTIDE SEQUENCE</scope>
    <source>
        <strain evidence="2">Kern County</strain>
        <tissue evidence="2">Salivary glands</tissue>
    </source>
</reference>
<dbReference type="Gene3D" id="3.90.640.10">
    <property type="entry name" value="Actin, Chain A, domain 4"/>
    <property type="match status" value="1"/>
</dbReference>
<dbReference type="InterPro" id="IPR043129">
    <property type="entry name" value="ATPase_NBD"/>
</dbReference>